<reference evidence="1" key="1">
    <citation type="submission" date="1991-12" db="EMBL/GenBank/DDBJ databases">
        <authorList>
            <person name="Dobrzanska M."/>
            <person name="Szurmak B."/>
        </authorList>
    </citation>
    <scope>NUCLEOTIDE SEQUENCE</scope>
    <source>
        <tissue evidence="1">Embryo</tissue>
    </source>
</reference>
<organism evidence="1">
    <name type="scientific">Triticum aestivum</name>
    <name type="common">Wheat</name>
    <dbReference type="NCBI Taxonomy" id="4565"/>
    <lineage>
        <taxon>Eukaryota</taxon>
        <taxon>Viridiplantae</taxon>
        <taxon>Streptophyta</taxon>
        <taxon>Embryophyta</taxon>
        <taxon>Tracheophyta</taxon>
        <taxon>Spermatophyta</taxon>
        <taxon>Magnoliopsida</taxon>
        <taxon>Liliopsida</taxon>
        <taxon>Poales</taxon>
        <taxon>Poaceae</taxon>
        <taxon>BOP clade</taxon>
        <taxon>Pooideae</taxon>
        <taxon>Triticodae</taxon>
        <taxon>Triticeae</taxon>
        <taxon>Triticinae</taxon>
        <taxon>Triticum</taxon>
    </lineage>
</organism>
<dbReference type="EMBL" id="X63514">
    <property type="protein sequence ID" value="CAA45082.1"/>
    <property type="molecule type" value="Genomic_DNA"/>
</dbReference>
<proteinExistence type="predicted"/>
<evidence type="ECO:0000313" key="1">
    <source>
        <dbReference type="EMBL" id="CAA45082.1"/>
    </source>
</evidence>
<dbReference type="PIR" id="S22145">
    <property type="entry name" value="S22145"/>
</dbReference>
<dbReference type="AlphaFoldDB" id="Q43656"/>
<sequence>MSTTCCNDHDWGDSSYDLENLFKPHDEYEIDNNVCNNIESGFGRVSTLDPTYFENIQSYEIDKSGLGEVMTLFDDPTILEECQLCMHVDHIENMLCDSYIIELGYDPTCNYYERGKYGCTNFHVNKLPTSLHVQIPNVYLLFLAYASFCLP</sequence>
<accession>Q43656</accession>
<name>Q43656_WHEAT</name>
<gene>
    <name evidence="1" type="primary">ORF</name>
</gene>
<protein>
    <submittedName>
        <fullName evidence="1">ORF protein</fullName>
    </submittedName>
</protein>